<evidence type="ECO:0008006" key="8">
    <source>
        <dbReference type="Google" id="ProtNLM"/>
    </source>
</evidence>
<dbReference type="RefSeq" id="WP_110130976.1">
    <property type="nucleotide sequence ID" value="NZ_QHJQ01000005.1"/>
</dbReference>
<evidence type="ECO:0000313" key="7">
    <source>
        <dbReference type="Proteomes" id="UP000247099"/>
    </source>
</evidence>
<dbReference type="Pfam" id="PF07583">
    <property type="entry name" value="PSCyt2"/>
    <property type="match status" value="1"/>
</dbReference>
<feature type="domain" description="DUF1553" evidence="4">
    <location>
        <begin position="771"/>
        <end position="1036"/>
    </location>
</feature>
<feature type="domain" description="Cytochrome C Planctomycete-type" evidence="5">
    <location>
        <begin position="78"/>
        <end position="141"/>
    </location>
</feature>
<dbReference type="OrthoDB" id="127107at2"/>
<feature type="compositionally biased region" description="Polar residues" evidence="1">
    <location>
        <begin position="31"/>
        <end position="45"/>
    </location>
</feature>
<evidence type="ECO:0000313" key="6">
    <source>
        <dbReference type="EMBL" id="PXA04029.1"/>
    </source>
</evidence>
<dbReference type="InterPro" id="IPR022655">
    <property type="entry name" value="DUF1553"/>
</dbReference>
<keyword evidence="2" id="KW-0472">Membrane</keyword>
<protein>
    <recommendedName>
        <fullName evidence="8">Cytochrome c domain-containing protein</fullName>
    </recommendedName>
</protein>
<dbReference type="InterPro" id="IPR011444">
    <property type="entry name" value="DUF1549"/>
</dbReference>
<proteinExistence type="predicted"/>
<feature type="domain" description="DUF1549" evidence="3">
    <location>
        <begin position="194"/>
        <end position="399"/>
    </location>
</feature>
<dbReference type="EMBL" id="QHJQ01000005">
    <property type="protein sequence ID" value="PXA04029.1"/>
    <property type="molecule type" value="Genomic_DNA"/>
</dbReference>
<dbReference type="Pfam" id="PF07635">
    <property type="entry name" value="PSCyt1"/>
    <property type="match status" value="1"/>
</dbReference>
<name>A0A317ZJS5_9BACT</name>
<evidence type="ECO:0000259" key="3">
    <source>
        <dbReference type="Pfam" id="PF07583"/>
    </source>
</evidence>
<evidence type="ECO:0000256" key="1">
    <source>
        <dbReference type="SAM" id="MobiDB-lite"/>
    </source>
</evidence>
<feature type="transmembrane region" description="Helical" evidence="2">
    <location>
        <begin position="7"/>
        <end position="27"/>
    </location>
</feature>
<reference evidence="6 7" key="1">
    <citation type="submission" date="2018-05" db="EMBL/GenBank/DDBJ databases">
        <title>Coraliomargarita sinensis sp. nov., isolated from a marine solar saltern.</title>
        <authorList>
            <person name="Zhou L.Y."/>
        </authorList>
    </citation>
    <scope>NUCLEOTIDE SEQUENCE [LARGE SCALE GENOMIC DNA]</scope>
    <source>
        <strain evidence="6 7">WN38</strain>
    </source>
</reference>
<dbReference type="Proteomes" id="UP000247099">
    <property type="component" value="Unassembled WGS sequence"/>
</dbReference>
<comment type="caution">
    <text evidence="6">The sequence shown here is derived from an EMBL/GenBank/DDBJ whole genome shotgun (WGS) entry which is preliminary data.</text>
</comment>
<dbReference type="InParanoid" id="A0A317ZJS5"/>
<keyword evidence="2" id="KW-0812">Transmembrane</keyword>
<evidence type="ECO:0000259" key="4">
    <source>
        <dbReference type="Pfam" id="PF07587"/>
    </source>
</evidence>
<keyword evidence="7" id="KW-1185">Reference proteome</keyword>
<dbReference type="PANTHER" id="PTHR35889">
    <property type="entry name" value="CYCLOINULO-OLIGOSACCHARIDE FRUCTANOTRANSFERASE-RELATED"/>
    <property type="match status" value="1"/>
</dbReference>
<dbReference type="Pfam" id="PF07587">
    <property type="entry name" value="PSD1"/>
    <property type="match status" value="1"/>
</dbReference>
<sequence>MQSSSSIRGVVALLLVAVLGGAFWFAYQGPESGTTDTGPGETSSDTTEESGYIEPLKLAADAQVDYNFHVKPILSNNCFACHGFDPNTRESGLRLDTREGATTNYAPEGEAPRFAVVPGSPEESELWKRINHHNRDLLMPPIESTKEALDENEKSIIKRWIAQGAEYKTHWSFIPPEKSGLPAVDNKQWVKNELDHYILEKIESMGTGPSAMADKATLIRRVTLDLTGLPPTPEEVDAFLEDDSPFAYEKVVDRLLKSPHYGERMALDWLDVSRYGDTNAHHVDLIRTSWPWRDWVIRAFNENKPYDEFIVEQLAGDLLEDPTMDQVLATSFNRNHPITNEGGAIDEEYLVEYAADRVHTVSTAFLGMTMACARCHDHKFDPVSIDEYYSFLSFFNSIDEVGLEAQDAKKAEGYRPYMYIAPNEDDQQALNATKQSLVQIKDAISGVAWHEEFNRLVESYELDWKHLTPAYRHAFWNGEKVSGPNYKYLKINSTLEELEERRKEAGRLEFDISLKDAPEGADLVMVHFYGLEFDKIGNSRDLDTAEGKAIVSEFDLHMVKGPEESPEIVKTLGVAEHWSSDSALGMARPAANAFDDDPATAWVQSPSDRALVFMLRLDEALPSTEEQGHLRLAFQLEKDSLLPIQTSMVHVYVAKGQQTLKHMAEQVRPFSLTATAPQRVRNRHKEQFALEWSVSKGAHASEMLAEWGATTDRHYLLQQNAIRVAVMQEKDEPTPTFVLDRGAYDSPLKDRPVDRVVPEALGEMDPDYPKNRLGLAYWLIDEDNPLTARVTVNRYWQLIFGNGLVRTAEDFGFQGELPTHPELLDYLAVDFMESGWDVKALMRKIVLSATYRQQSVRRPEFDLADPENRYLSWFPRRRLPAEFIRDNALAASGLLVPKVGGPSVKPYQPDGLWLEKTMRPNSNTGKFVRDDGEDLYRRGMYTFWKQVAPPPQMEAFDAPSREVCVIKRNNTNTPMQALVLLNDVTFLEASRAMASRVMDELPGEWETTLNDRLVRSYRYLTGRRPSEQSMEVLKNLTLESYKAFAADSEKAEGFLSYGESPIDEDADTVELATLAYTASAIMNLDKTITRD</sequence>
<gene>
    <name evidence="6" type="ORF">DDZ13_08265</name>
</gene>
<accession>A0A317ZJS5</accession>
<dbReference type="AlphaFoldDB" id="A0A317ZJS5"/>
<dbReference type="PANTHER" id="PTHR35889:SF3">
    <property type="entry name" value="F-BOX DOMAIN-CONTAINING PROTEIN"/>
    <property type="match status" value="1"/>
</dbReference>
<dbReference type="InterPro" id="IPR011429">
    <property type="entry name" value="Cyt_c_Planctomycete-type"/>
</dbReference>
<keyword evidence="2" id="KW-1133">Transmembrane helix</keyword>
<evidence type="ECO:0000256" key="2">
    <source>
        <dbReference type="SAM" id="Phobius"/>
    </source>
</evidence>
<feature type="region of interest" description="Disordered" evidence="1">
    <location>
        <begin position="30"/>
        <end position="49"/>
    </location>
</feature>
<organism evidence="6 7">
    <name type="scientific">Coraliomargarita sinensis</name>
    <dbReference type="NCBI Taxonomy" id="2174842"/>
    <lineage>
        <taxon>Bacteria</taxon>
        <taxon>Pseudomonadati</taxon>
        <taxon>Verrucomicrobiota</taxon>
        <taxon>Opitutia</taxon>
        <taxon>Puniceicoccales</taxon>
        <taxon>Coraliomargaritaceae</taxon>
        <taxon>Coraliomargarita</taxon>
    </lineage>
</organism>
<evidence type="ECO:0000259" key="5">
    <source>
        <dbReference type="Pfam" id="PF07635"/>
    </source>
</evidence>